<dbReference type="Gene3D" id="3.20.10.10">
    <property type="entry name" value="D-amino Acid Aminotransferase, subunit A, domain 2"/>
    <property type="match status" value="1"/>
</dbReference>
<evidence type="ECO:0000313" key="1">
    <source>
        <dbReference type="EMBL" id="KAJ2847579.1"/>
    </source>
</evidence>
<comment type="caution">
    <text evidence="1">The sequence shown here is derived from an EMBL/GenBank/DDBJ whole genome shotgun (WGS) entry which is preliminary data.</text>
</comment>
<dbReference type="Pfam" id="PF01063">
    <property type="entry name" value="Aminotran_4"/>
    <property type="match status" value="1"/>
</dbReference>
<dbReference type="InterPro" id="IPR043131">
    <property type="entry name" value="BCAT-like_N"/>
</dbReference>
<keyword evidence="2" id="KW-1185">Reference proteome</keyword>
<name>A0A9W8LWW2_9FUNG</name>
<dbReference type="InterPro" id="IPR043132">
    <property type="entry name" value="BCAT-like_C"/>
</dbReference>
<sequence length="236" mass="25925">MPLPDPTSFQVLETTVYTPQQGIFLLCRHLQRINNSAQLLSAAYGRSVFSCHQISAESVAASVYHQISDCNLRYRVRLLLSHDGQLDVRATEEQPTGRMPLVLDCQPTDTDSVFVRCKTTHRPMYTAAAQRAEQRGAPKGALVLMFNRLNQITESNIANVAVSVPDEQTGELALVTPPLSCGLLAGTMRQHLLDSGRIREGIVTVDQFRQAAANGWPVICMNSVRGEFGVDLVDCA</sequence>
<gene>
    <name evidence="1" type="ORF">IWW36_003786</name>
</gene>
<organism evidence="1 2">
    <name type="scientific">Coemansia brasiliensis</name>
    <dbReference type="NCBI Taxonomy" id="2650707"/>
    <lineage>
        <taxon>Eukaryota</taxon>
        <taxon>Fungi</taxon>
        <taxon>Fungi incertae sedis</taxon>
        <taxon>Zoopagomycota</taxon>
        <taxon>Kickxellomycotina</taxon>
        <taxon>Kickxellomycetes</taxon>
        <taxon>Kickxellales</taxon>
        <taxon>Kickxellaceae</taxon>
        <taxon>Coemansia</taxon>
    </lineage>
</organism>
<dbReference type="SUPFAM" id="SSF56752">
    <property type="entry name" value="D-aminoacid aminotransferase-like PLP-dependent enzymes"/>
    <property type="match status" value="1"/>
</dbReference>
<dbReference type="EMBL" id="JANBUW010000292">
    <property type="protein sequence ID" value="KAJ2847579.1"/>
    <property type="molecule type" value="Genomic_DNA"/>
</dbReference>
<dbReference type="InterPro" id="IPR001544">
    <property type="entry name" value="Aminotrans_IV"/>
</dbReference>
<dbReference type="InterPro" id="IPR036038">
    <property type="entry name" value="Aminotransferase-like"/>
</dbReference>
<accession>A0A9W8LWW2</accession>
<dbReference type="Proteomes" id="UP001139887">
    <property type="component" value="Unassembled WGS sequence"/>
</dbReference>
<dbReference type="Gene3D" id="3.30.470.10">
    <property type="match status" value="1"/>
</dbReference>
<evidence type="ECO:0000313" key="2">
    <source>
        <dbReference type="Proteomes" id="UP001139887"/>
    </source>
</evidence>
<protein>
    <submittedName>
        <fullName evidence="1">Uncharacterized protein</fullName>
    </submittedName>
</protein>
<proteinExistence type="predicted"/>
<reference evidence="1" key="1">
    <citation type="submission" date="2022-07" db="EMBL/GenBank/DDBJ databases">
        <title>Phylogenomic reconstructions and comparative analyses of Kickxellomycotina fungi.</title>
        <authorList>
            <person name="Reynolds N.K."/>
            <person name="Stajich J.E."/>
            <person name="Barry K."/>
            <person name="Grigoriev I.V."/>
            <person name="Crous P."/>
            <person name="Smith M.E."/>
        </authorList>
    </citation>
    <scope>NUCLEOTIDE SEQUENCE</scope>
    <source>
        <strain evidence="1">NRRL 1566</strain>
    </source>
</reference>
<dbReference type="AlphaFoldDB" id="A0A9W8LWW2"/>
<dbReference type="GO" id="GO:0003824">
    <property type="term" value="F:catalytic activity"/>
    <property type="evidence" value="ECO:0007669"/>
    <property type="project" value="InterPro"/>
</dbReference>
<dbReference type="OrthoDB" id="64220at2759"/>